<gene>
    <name evidence="1" type="ORF">GCM10010422_64140</name>
</gene>
<evidence type="ECO:0000313" key="1">
    <source>
        <dbReference type="EMBL" id="GAA2504826.1"/>
    </source>
</evidence>
<name>A0ABN3MPG0_9ACTN</name>
<reference evidence="1 2" key="1">
    <citation type="journal article" date="2019" name="Int. J. Syst. Evol. Microbiol.">
        <title>The Global Catalogue of Microorganisms (GCM) 10K type strain sequencing project: providing services to taxonomists for standard genome sequencing and annotation.</title>
        <authorList>
            <consortium name="The Broad Institute Genomics Platform"/>
            <consortium name="The Broad Institute Genome Sequencing Center for Infectious Disease"/>
            <person name="Wu L."/>
            <person name="Ma J."/>
        </authorList>
    </citation>
    <scope>NUCLEOTIDE SEQUENCE [LARGE SCALE GENOMIC DNA]</scope>
    <source>
        <strain evidence="1 2">JCM 6923</strain>
    </source>
</reference>
<proteinExistence type="predicted"/>
<keyword evidence="2" id="KW-1185">Reference proteome</keyword>
<dbReference type="Proteomes" id="UP001501721">
    <property type="component" value="Unassembled WGS sequence"/>
</dbReference>
<dbReference type="EMBL" id="BAAATL010000034">
    <property type="protein sequence ID" value="GAA2504826.1"/>
    <property type="molecule type" value="Genomic_DNA"/>
</dbReference>
<sequence length="96" mass="10094">MYAVVVVVKGAAGPGETPLAPASLNDAFWAHALEEDGLEHVRTVGCADGFSSVLFMRGQNEAAAAERALALSWRLVMVVPSLAGWHVDSCVVRLSS</sequence>
<organism evidence="1 2">
    <name type="scientific">Streptomyces graminearus</name>
    <dbReference type="NCBI Taxonomy" id="284030"/>
    <lineage>
        <taxon>Bacteria</taxon>
        <taxon>Bacillati</taxon>
        <taxon>Actinomycetota</taxon>
        <taxon>Actinomycetes</taxon>
        <taxon>Kitasatosporales</taxon>
        <taxon>Streptomycetaceae</taxon>
        <taxon>Streptomyces</taxon>
    </lineage>
</organism>
<dbReference type="RefSeq" id="WP_086808912.1">
    <property type="nucleotide sequence ID" value="NZ_BAAATL010000034.1"/>
</dbReference>
<accession>A0ABN3MPG0</accession>
<comment type="caution">
    <text evidence="1">The sequence shown here is derived from an EMBL/GenBank/DDBJ whole genome shotgun (WGS) entry which is preliminary data.</text>
</comment>
<protein>
    <submittedName>
        <fullName evidence="1">Uncharacterized protein</fullName>
    </submittedName>
</protein>
<evidence type="ECO:0000313" key="2">
    <source>
        <dbReference type="Proteomes" id="UP001501721"/>
    </source>
</evidence>